<feature type="compositionally biased region" description="Low complexity" evidence="1">
    <location>
        <begin position="234"/>
        <end position="251"/>
    </location>
</feature>
<organism evidence="2 3">
    <name type="scientific">Porphyridium purpureum</name>
    <name type="common">Red alga</name>
    <name type="synonym">Porphyridium cruentum</name>
    <dbReference type="NCBI Taxonomy" id="35688"/>
    <lineage>
        <taxon>Eukaryota</taxon>
        <taxon>Rhodophyta</taxon>
        <taxon>Bangiophyceae</taxon>
        <taxon>Porphyridiales</taxon>
        <taxon>Porphyridiaceae</taxon>
        <taxon>Porphyridium</taxon>
    </lineage>
</organism>
<name>A0A5J4YUL3_PORPP</name>
<evidence type="ECO:0000313" key="2">
    <source>
        <dbReference type="EMBL" id="KAA8494453.1"/>
    </source>
</evidence>
<gene>
    <name evidence="2" type="ORF">FVE85_2694</name>
</gene>
<dbReference type="AlphaFoldDB" id="A0A5J4YUL3"/>
<keyword evidence="3" id="KW-1185">Reference proteome</keyword>
<proteinExistence type="predicted"/>
<reference evidence="3" key="1">
    <citation type="journal article" date="2019" name="Nat. Commun.">
        <title>Expansion of phycobilisome linker gene families in mesophilic red algae.</title>
        <authorList>
            <person name="Lee J."/>
            <person name="Kim D."/>
            <person name="Bhattacharya D."/>
            <person name="Yoon H.S."/>
        </authorList>
    </citation>
    <scope>NUCLEOTIDE SEQUENCE [LARGE SCALE GENOMIC DNA]</scope>
    <source>
        <strain evidence="3">CCMP 1328</strain>
    </source>
</reference>
<evidence type="ECO:0000256" key="1">
    <source>
        <dbReference type="SAM" id="MobiDB-lite"/>
    </source>
</evidence>
<evidence type="ECO:0000313" key="3">
    <source>
        <dbReference type="Proteomes" id="UP000324585"/>
    </source>
</evidence>
<comment type="caution">
    <text evidence="2">The sequence shown here is derived from an EMBL/GenBank/DDBJ whole genome shotgun (WGS) entry which is preliminary data.</text>
</comment>
<dbReference type="EMBL" id="VRMN01000004">
    <property type="protein sequence ID" value="KAA8494453.1"/>
    <property type="molecule type" value="Genomic_DNA"/>
</dbReference>
<dbReference type="Proteomes" id="UP000324585">
    <property type="component" value="Unassembled WGS sequence"/>
</dbReference>
<sequence length="479" mass="49301">MYPQPHAGAQMNASPATPGYAGPDSMYPSIVGSGGGAAYPVMGATAHQPGSSGYTAANEQGGYSAQFGGNMQTGAYPAPAAPYPGYGAADRYSYPSAGPMASGAPADSAPSHQMPGHMAYPGGYGQAPAPSASGPAYPVVNGSAMDAGAASSRQSAPASYVAPEYAGLPPPVYSASSSGHFVYPAVQSYQTTVFDVNALLTEYDGAHGSSAYAAAAPPQYPSAYETTPAVPQVPYGGTPAAPSPYASSQPPGNQPAGSGPTTAEPPRSSHPPQPTQQAPPQKAQPPPDSQPALPALTVALYSPPFAGSATKGKRIALRKLASPHMLFESNASISSTDGVSGSYEVRKSIISLAAKYELSQNKRKLLTATRTWSATRNEWTLTNDGLYTSAPEPLLLVKHSKHRFSDDTATARVTSGDMINIFGGKDAATLTCKGKKIAIYDTSLLQGKKKYGIELYNTTDEEAAVAVLLLVCFQHTIAQ</sequence>
<protein>
    <submittedName>
        <fullName evidence="2">Uncharacterized protein</fullName>
    </submittedName>
</protein>
<accession>A0A5J4YUL3</accession>
<feature type="region of interest" description="Disordered" evidence="1">
    <location>
        <begin position="225"/>
        <end position="293"/>
    </location>
</feature>